<comment type="caution">
    <text evidence="4">The sequence shown here is derived from an EMBL/GenBank/DDBJ whole genome shotgun (WGS) entry which is preliminary data.</text>
</comment>
<dbReference type="InterPro" id="IPR051466">
    <property type="entry name" value="D-amino_acid_metab_enzyme"/>
</dbReference>
<dbReference type="InterPro" id="IPR026956">
    <property type="entry name" value="D-ser_dehydrat-like_dom"/>
</dbReference>
<dbReference type="Proteomes" id="UP001403385">
    <property type="component" value="Unassembled WGS sequence"/>
</dbReference>
<protein>
    <submittedName>
        <fullName evidence="4">D-TA family PLP-dependent enzyme</fullName>
    </submittedName>
</protein>
<dbReference type="Pfam" id="PF01168">
    <property type="entry name" value="Ala_racemase_N"/>
    <property type="match status" value="1"/>
</dbReference>
<dbReference type="PANTHER" id="PTHR28004">
    <property type="entry name" value="ZGC:162816-RELATED"/>
    <property type="match status" value="1"/>
</dbReference>
<proteinExistence type="inferred from homology"/>
<dbReference type="Gene3D" id="3.20.20.10">
    <property type="entry name" value="Alanine racemase"/>
    <property type="match status" value="1"/>
</dbReference>
<reference evidence="4 5" key="1">
    <citation type="submission" date="2024-04" db="EMBL/GenBank/DDBJ databases">
        <title>Novel genus in family Flammeovirgaceae.</title>
        <authorList>
            <person name="Nguyen T.H."/>
            <person name="Vuong T.Q."/>
            <person name="Le H."/>
            <person name="Kim S.-G."/>
        </authorList>
    </citation>
    <scope>NUCLEOTIDE SEQUENCE [LARGE SCALE GENOMIC DNA]</scope>
    <source>
        <strain evidence="4 5">JCM 23209</strain>
    </source>
</reference>
<evidence type="ECO:0000256" key="1">
    <source>
        <dbReference type="ARBA" id="ARBA00005323"/>
    </source>
</evidence>
<dbReference type="InterPro" id="IPR042208">
    <property type="entry name" value="D-ser_dehydrat-like_sf"/>
</dbReference>
<dbReference type="GO" id="GO:0008721">
    <property type="term" value="F:D-serine ammonia-lyase activity"/>
    <property type="evidence" value="ECO:0007669"/>
    <property type="project" value="TreeGrafter"/>
</dbReference>
<sequence length="376" mass="42252">MNTPWYQTGQLQDLLTPAILLSPARIRENIRRMVQIAASPERLRPHVKTYKLPQIIQLQLEAGISSFKCATLAEAKMVAEAGGKDILIAYPLVGPALDIFVELVKAFPNVRFSLTADHLDIGKVLVEKTQEVTGQIAVFVDIDNGMHRTGTPPGKDALELCRFLHLSPELHFKGLHIYDGHLHQASFQKRKEACQQAFQPVQDLMEQLDKEKIPLEEVVCGGTPTFPIHAEDPSRKLSPGTPLLWDWGYANSFPDLDFQIAAVLLTRVVSKPAPHLLCLDIGYKALAAEMPHPRIYFPGLENVQFLNHSEEHMVISVENAQEISVNQVIPGYPIHICPTMALHEEVYVMENSQVVGKWQVKARNRLYSQINKMNKQ</sequence>
<evidence type="ECO:0000259" key="3">
    <source>
        <dbReference type="SMART" id="SM01119"/>
    </source>
</evidence>
<comment type="similarity">
    <text evidence="1">Belongs to the DSD1 family.</text>
</comment>
<dbReference type="EMBL" id="JBDKWZ010000027">
    <property type="protein sequence ID" value="MEN7551802.1"/>
    <property type="molecule type" value="Genomic_DNA"/>
</dbReference>
<dbReference type="RefSeq" id="WP_346824580.1">
    <property type="nucleotide sequence ID" value="NZ_JBDKWZ010000027.1"/>
</dbReference>
<dbReference type="SUPFAM" id="SSF51419">
    <property type="entry name" value="PLP-binding barrel"/>
    <property type="match status" value="1"/>
</dbReference>
<evidence type="ECO:0000256" key="2">
    <source>
        <dbReference type="ARBA" id="ARBA00023239"/>
    </source>
</evidence>
<evidence type="ECO:0000313" key="4">
    <source>
        <dbReference type="EMBL" id="MEN7551802.1"/>
    </source>
</evidence>
<dbReference type="InterPro" id="IPR001608">
    <property type="entry name" value="Ala_racemase_N"/>
</dbReference>
<dbReference type="InterPro" id="IPR029066">
    <property type="entry name" value="PLP-binding_barrel"/>
</dbReference>
<keyword evidence="5" id="KW-1185">Reference proteome</keyword>
<dbReference type="CDD" id="cd06821">
    <property type="entry name" value="PLPDE_III_D-TA"/>
    <property type="match status" value="1"/>
</dbReference>
<evidence type="ECO:0000313" key="5">
    <source>
        <dbReference type="Proteomes" id="UP001403385"/>
    </source>
</evidence>
<organism evidence="4 5">
    <name type="scientific">Rapidithrix thailandica</name>
    <dbReference type="NCBI Taxonomy" id="413964"/>
    <lineage>
        <taxon>Bacteria</taxon>
        <taxon>Pseudomonadati</taxon>
        <taxon>Bacteroidota</taxon>
        <taxon>Cytophagia</taxon>
        <taxon>Cytophagales</taxon>
        <taxon>Flammeovirgaceae</taxon>
        <taxon>Rapidithrix</taxon>
    </lineage>
</organism>
<dbReference type="Gene3D" id="2.40.37.20">
    <property type="entry name" value="D-serine dehydratase-like domain"/>
    <property type="match status" value="1"/>
</dbReference>
<dbReference type="GO" id="GO:0036088">
    <property type="term" value="P:D-serine catabolic process"/>
    <property type="evidence" value="ECO:0007669"/>
    <property type="project" value="TreeGrafter"/>
</dbReference>
<accession>A0AAW9S3S1</accession>
<dbReference type="SMART" id="SM01119">
    <property type="entry name" value="D-ser_dehydrat"/>
    <property type="match status" value="1"/>
</dbReference>
<name>A0AAW9S3S1_9BACT</name>
<dbReference type="Pfam" id="PF14031">
    <property type="entry name" value="D-ser_dehydrat"/>
    <property type="match status" value="1"/>
</dbReference>
<gene>
    <name evidence="4" type="ORF">AAG747_28055</name>
</gene>
<dbReference type="PANTHER" id="PTHR28004:SF2">
    <property type="entry name" value="D-SERINE DEHYDRATASE"/>
    <property type="match status" value="1"/>
</dbReference>
<keyword evidence="2" id="KW-0456">Lyase</keyword>
<feature type="domain" description="D-serine dehydratase-like" evidence="3">
    <location>
        <begin position="261"/>
        <end position="350"/>
    </location>
</feature>
<dbReference type="AlphaFoldDB" id="A0AAW9S3S1"/>